<dbReference type="InterPro" id="IPR001296">
    <property type="entry name" value="Glyco_trans_1"/>
</dbReference>
<dbReference type="Proteomes" id="UP001576776">
    <property type="component" value="Unassembled WGS sequence"/>
</dbReference>
<dbReference type="CDD" id="cd03811">
    <property type="entry name" value="GT4_GT28_WabH-like"/>
    <property type="match status" value="1"/>
</dbReference>
<keyword evidence="4" id="KW-1185">Reference proteome</keyword>
<dbReference type="GO" id="GO:0016757">
    <property type="term" value="F:glycosyltransferase activity"/>
    <property type="evidence" value="ECO:0007669"/>
    <property type="project" value="UniProtKB-KW"/>
</dbReference>
<sequence>MMKILFLDQSGKPGGAELFLLDIAKPYRNNCLVGLFADGGFKKLLEQQEIPVQVLTNQVIKVSKESSLMEGLSSLNKLAPLINKVIKISQDYDLIYANTQKALVVGAIAHFFTHRPLIYHLHDILSLDHFSKTNRQIAVTLANRCASLVIATSQATKTAFIEAGGKPEIVEVVYNGFQSENYEIDESKINQIRQNLGIKQQFVVGHFSRLSPWKGQHILIEALTHCPENVTAILVGDALFGEEDYTQQLHKQVAELGLEKRVKFLGFQADIAPLMKACDLITHTSISPEPFGRVIAEAMLCKKPVIAAKAGGAIELIEHQKTGWLITPGNSLTLAEFINYCRQHPELSETIAQQAQIFARQHFELTTINQQIAQLLNQLMYSGEEMRKLRKEIFTADERK</sequence>
<dbReference type="RefSeq" id="WP_413259674.1">
    <property type="nucleotide sequence ID" value="NZ_JBHFNS010000084.1"/>
</dbReference>
<dbReference type="EMBL" id="JBHFNS010000084">
    <property type="protein sequence ID" value="MFB2938195.1"/>
    <property type="molecule type" value="Genomic_DNA"/>
</dbReference>
<reference evidence="3 4" key="1">
    <citation type="submission" date="2024-09" db="EMBL/GenBank/DDBJ databases">
        <title>Floridaenema gen nov. (Aerosakkonemataceae, Aerosakkonematales ord. nov., Cyanobacteria) from benthic tropical and subtropical fresh waters, with the description of four new species.</title>
        <authorList>
            <person name="Moretto J.A."/>
            <person name="Berthold D.E."/>
            <person name="Lefler F.W."/>
            <person name="Huang I.-S."/>
            <person name="Laughinghouse H. IV."/>
        </authorList>
    </citation>
    <scope>NUCLEOTIDE SEQUENCE [LARGE SCALE GENOMIC DNA]</scope>
    <source>
        <strain evidence="3 4">BLCC-F154</strain>
    </source>
</reference>
<dbReference type="Gene3D" id="3.40.50.2000">
    <property type="entry name" value="Glycogen Phosphorylase B"/>
    <property type="match status" value="2"/>
</dbReference>
<dbReference type="PANTHER" id="PTHR12526">
    <property type="entry name" value="GLYCOSYLTRANSFERASE"/>
    <property type="match status" value="1"/>
</dbReference>
<evidence type="ECO:0000313" key="3">
    <source>
        <dbReference type="EMBL" id="MFB2938195.1"/>
    </source>
</evidence>
<keyword evidence="3" id="KW-0328">Glycosyltransferase</keyword>
<dbReference type="Pfam" id="PF13439">
    <property type="entry name" value="Glyco_transf_4"/>
    <property type="match status" value="1"/>
</dbReference>
<gene>
    <name evidence="3" type="ORF">ACE1B6_23355</name>
</gene>
<evidence type="ECO:0000313" key="4">
    <source>
        <dbReference type="Proteomes" id="UP001576776"/>
    </source>
</evidence>
<name>A0ABV4YH84_9CYAN</name>
<dbReference type="InterPro" id="IPR028098">
    <property type="entry name" value="Glyco_trans_4-like_N"/>
</dbReference>
<evidence type="ECO:0000259" key="1">
    <source>
        <dbReference type="Pfam" id="PF00534"/>
    </source>
</evidence>
<organism evidence="3 4">
    <name type="scientific">Floridaenema fluviatile BLCC-F154</name>
    <dbReference type="NCBI Taxonomy" id="3153640"/>
    <lineage>
        <taxon>Bacteria</taxon>
        <taxon>Bacillati</taxon>
        <taxon>Cyanobacteriota</taxon>
        <taxon>Cyanophyceae</taxon>
        <taxon>Oscillatoriophycideae</taxon>
        <taxon>Aerosakkonematales</taxon>
        <taxon>Aerosakkonemataceae</taxon>
        <taxon>Floridanema</taxon>
        <taxon>Floridanema fluviatile</taxon>
    </lineage>
</organism>
<comment type="caution">
    <text evidence="3">The sequence shown here is derived from an EMBL/GenBank/DDBJ whole genome shotgun (WGS) entry which is preliminary data.</text>
</comment>
<proteinExistence type="predicted"/>
<feature type="domain" description="Glycosyl transferase family 1" evidence="1">
    <location>
        <begin position="190"/>
        <end position="356"/>
    </location>
</feature>
<feature type="domain" description="Glycosyltransferase subfamily 4-like N-terminal" evidence="2">
    <location>
        <begin position="13"/>
        <end position="177"/>
    </location>
</feature>
<keyword evidence="3" id="KW-0808">Transferase</keyword>
<dbReference type="SUPFAM" id="SSF53756">
    <property type="entry name" value="UDP-Glycosyltransferase/glycogen phosphorylase"/>
    <property type="match status" value="1"/>
</dbReference>
<dbReference type="Pfam" id="PF00534">
    <property type="entry name" value="Glycos_transf_1"/>
    <property type="match status" value="1"/>
</dbReference>
<protein>
    <submittedName>
        <fullName evidence="3">Glycosyltransferase</fullName>
        <ecNumber evidence="3">2.4.-.-</ecNumber>
    </submittedName>
</protein>
<dbReference type="EC" id="2.4.-.-" evidence="3"/>
<evidence type="ECO:0000259" key="2">
    <source>
        <dbReference type="Pfam" id="PF13439"/>
    </source>
</evidence>
<accession>A0ABV4YH84</accession>